<keyword evidence="2" id="KW-1185">Reference proteome</keyword>
<dbReference type="EMBL" id="JTFC01000036">
    <property type="protein sequence ID" value="RUS53728.1"/>
    <property type="molecule type" value="Genomic_DNA"/>
</dbReference>
<dbReference type="AlphaFoldDB" id="A0A433RRS8"/>
<name>A0A433RRS8_9BACL</name>
<dbReference type="OrthoDB" id="1495383at2"/>
<evidence type="ECO:0000313" key="1">
    <source>
        <dbReference type="EMBL" id="RUS53728.1"/>
    </source>
</evidence>
<reference evidence="1 2" key="1">
    <citation type="submission" date="2014-11" db="EMBL/GenBank/DDBJ databases">
        <title>Genome sequence and analysis of novel Kurthia sp.</title>
        <authorList>
            <person name="Lawson J.N."/>
            <person name="Gonzalez J.E."/>
            <person name="Rinauldi L."/>
            <person name="Xuan Z."/>
            <person name="Firman A."/>
            <person name="Shaddox L."/>
            <person name="Trudeau A."/>
            <person name="Shah S."/>
            <person name="Reiman D."/>
        </authorList>
    </citation>
    <scope>NUCLEOTIDE SEQUENCE [LARGE SCALE GENOMIC DNA]</scope>
    <source>
        <strain evidence="1 2">3B1D</strain>
    </source>
</reference>
<dbReference type="Proteomes" id="UP000288623">
    <property type="component" value="Unassembled WGS sequence"/>
</dbReference>
<gene>
    <name evidence="1" type="ORF">QI30_14590</name>
</gene>
<dbReference type="RefSeq" id="WP_126991348.1">
    <property type="nucleotide sequence ID" value="NZ_JTFC01000036.1"/>
</dbReference>
<protein>
    <submittedName>
        <fullName evidence="1">Uncharacterized protein</fullName>
    </submittedName>
</protein>
<evidence type="ECO:0000313" key="2">
    <source>
        <dbReference type="Proteomes" id="UP000288623"/>
    </source>
</evidence>
<sequence>MAFYDDLDVQHIHTKLSHLSTQEVELLVKAYYEEMMPVVNLIAYYALDVQPNTLTQYFPDAFVHEHCELCGHTPLLLPLQNRSQIRRMNEIDTMRYCPICEHHDKMQCHCDACLKEQQMRYQMFQLTEDELNEKEQTQIAAFLTELSHASNEIQLTRAERFYVTGLLQLAYDKEKQQIMPLCNYSEEFTPSKVLTTRILKDLVDRRILLPCLENSLPTAFHCEDINFLRTLHDPNYWSGKWTVAEQEAAYTHFEKLRNKPPIIHYEEAAFRLNMASKEIDDLFIARTEGRMFYQRMWKELAMAHGEFYAAYCKLPTPLQKIDDALDKHSISEVYTFIQRGFTSSNIEKSARIKPLSRLENLLFTQMMGIGEDGFFTRPTFI</sequence>
<accession>A0A433RRS8</accession>
<organism evidence="1 2">
    <name type="scientific">Candidatus Kurthia intestinigallinarum</name>
    <dbReference type="NCBI Taxonomy" id="1562256"/>
    <lineage>
        <taxon>Bacteria</taxon>
        <taxon>Bacillati</taxon>
        <taxon>Bacillota</taxon>
        <taxon>Bacilli</taxon>
        <taxon>Bacillales</taxon>
        <taxon>Caryophanaceae</taxon>
        <taxon>Kurthia</taxon>
    </lineage>
</organism>
<proteinExistence type="predicted"/>
<comment type="caution">
    <text evidence="1">The sequence shown here is derived from an EMBL/GenBank/DDBJ whole genome shotgun (WGS) entry which is preliminary data.</text>
</comment>